<organism evidence="1 2">
    <name type="scientific">Kipferlia bialata</name>
    <dbReference type="NCBI Taxonomy" id="797122"/>
    <lineage>
        <taxon>Eukaryota</taxon>
        <taxon>Metamonada</taxon>
        <taxon>Carpediemonas-like organisms</taxon>
        <taxon>Kipferlia</taxon>
    </lineage>
</organism>
<feature type="non-terminal residue" evidence="1">
    <location>
        <position position="1"/>
    </location>
</feature>
<gene>
    <name evidence="1" type="ORF">KIPB_000462</name>
</gene>
<reference evidence="1 2" key="1">
    <citation type="journal article" date="2018" name="PLoS ONE">
        <title>The draft genome of Kipferlia bialata reveals reductive genome evolution in fornicate parasites.</title>
        <authorList>
            <person name="Tanifuji G."/>
            <person name="Takabayashi S."/>
            <person name="Kume K."/>
            <person name="Takagi M."/>
            <person name="Nakayama T."/>
            <person name="Kamikawa R."/>
            <person name="Inagaki Y."/>
            <person name="Hashimoto T."/>
        </authorList>
    </citation>
    <scope>NUCLEOTIDE SEQUENCE [LARGE SCALE GENOMIC DNA]</scope>
    <source>
        <strain evidence="1">NY0173</strain>
    </source>
</reference>
<comment type="caution">
    <text evidence="1">The sequence shown here is derived from an EMBL/GenBank/DDBJ whole genome shotgun (WGS) entry which is preliminary data.</text>
</comment>
<accession>A0A9K3GEJ1</accession>
<proteinExistence type="predicted"/>
<evidence type="ECO:0000313" key="2">
    <source>
        <dbReference type="Proteomes" id="UP000265618"/>
    </source>
</evidence>
<evidence type="ECO:0000313" key="1">
    <source>
        <dbReference type="EMBL" id="GIQ79767.1"/>
    </source>
</evidence>
<protein>
    <submittedName>
        <fullName evidence="1">Uncharacterized protein</fullName>
    </submittedName>
</protein>
<keyword evidence="2" id="KW-1185">Reference proteome</keyword>
<dbReference type="Proteomes" id="UP000265618">
    <property type="component" value="Unassembled WGS sequence"/>
</dbReference>
<dbReference type="EMBL" id="BDIP01000053">
    <property type="protein sequence ID" value="GIQ79767.1"/>
    <property type="molecule type" value="Genomic_DNA"/>
</dbReference>
<name>A0A9K3GEJ1_9EUKA</name>
<dbReference type="AlphaFoldDB" id="A0A9K3GEJ1"/>
<sequence length="152" mass="17015">MAKLPTIHPNAVLPYQEAFKQHGLYYGSRTLGNNLRRPLFATRNITGDLDATPELSDKVKQRAELSGRKQSSAMRETVDAVLGKLQEYYQEDRAPLVRASHVSLTLGALNRLHHNEMLDDIAIEFFLDHIAQATGARDVQLVSPLLVTLLLQ</sequence>